<dbReference type="AlphaFoldDB" id="A0A5J6STQ7"/>
<dbReference type="EMBL" id="CP031223">
    <property type="protein sequence ID" value="QFG00940.1"/>
    <property type="molecule type" value="Genomic_DNA"/>
</dbReference>
<keyword evidence="2" id="KW-1185">Reference proteome</keyword>
<gene>
    <name evidence="1" type="ORF">PB01_20275</name>
</gene>
<dbReference type="InterPro" id="IPR021598">
    <property type="entry name" value="DUF3221"/>
</dbReference>
<sequence length="233" mass="26412">MKKHLILLLILCFTLVGCKQKEDAVKGGIDKKGFITKIYSKGNRILVDDVDTGLIWMAMPDNGEIENYEEGQEVVIWINGGIDESYPAKAKALNIENSNGNQSQSSLPKFIFKNEKFPPSINCFVKINDIRYEMTKGNSKWKNENESVQTDAASPTQIAESFKVIAVEPNNKITIEIEQNPNLSVYLWDSEEDEVTFEKKQITVPTNQGRYIYEVVAKWSNGEVSYTFVVEVK</sequence>
<dbReference type="OrthoDB" id="2452352at2"/>
<evidence type="ECO:0000313" key="2">
    <source>
        <dbReference type="Proteomes" id="UP000325517"/>
    </source>
</evidence>
<dbReference type="KEGG" id="psyo:PB01_20275"/>
<dbReference type="Pfam" id="PF11518">
    <property type="entry name" value="DUF3221"/>
    <property type="match status" value="1"/>
</dbReference>
<organism evidence="1 2">
    <name type="scientific">Psychrobacillus glaciei</name>
    <dbReference type="NCBI Taxonomy" id="2283160"/>
    <lineage>
        <taxon>Bacteria</taxon>
        <taxon>Bacillati</taxon>
        <taxon>Bacillota</taxon>
        <taxon>Bacilli</taxon>
        <taxon>Bacillales</taxon>
        <taxon>Bacillaceae</taxon>
        <taxon>Psychrobacillus</taxon>
    </lineage>
</organism>
<proteinExistence type="predicted"/>
<protein>
    <submittedName>
        <fullName evidence="1">DUF3221 domain-containing protein</fullName>
    </submittedName>
</protein>
<dbReference type="RefSeq" id="WP_151701806.1">
    <property type="nucleotide sequence ID" value="NZ_CP031223.1"/>
</dbReference>
<name>A0A5J6STQ7_9BACI</name>
<reference evidence="1 2" key="1">
    <citation type="submission" date="2018-07" db="EMBL/GenBank/DDBJ databases">
        <title>Complete genome sequence of Psychrobacillus sp. PB01, isolated from iceberg, and comparative genome analysis of Psychrobacillus strains.</title>
        <authorList>
            <person name="Lee P.C."/>
        </authorList>
    </citation>
    <scope>NUCLEOTIDE SEQUENCE [LARGE SCALE GENOMIC DNA]</scope>
    <source>
        <strain evidence="1 2">PB01</strain>
    </source>
</reference>
<dbReference type="Proteomes" id="UP000325517">
    <property type="component" value="Chromosome"/>
</dbReference>
<evidence type="ECO:0000313" key="1">
    <source>
        <dbReference type="EMBL" id="QFG00940.1"/>
    </source>
</evidence>
<dbReference type="PROSITE" id="PS51257">
    <property type="entry name" value="PROKAR_LIPOPROTEIN"/>
    <property type="match status" value="1"/>
</dbReference>
<accession>A0A5J6STQ7</accession>